<reference evidence="1" key="1">
    <citation type="submission" date="2014-12" db="EMBL/GenBank/DDBJ databases">
        <title>Insight into the proteome of Arion vulgaris.</title>
        <authorList>
            <person name="Aradska J."/>
            <person name="Bulat T."/>
            <person name="Smidak R."/>
            <person name="Sarate P."/>
            <person name="Gangsoo J."/>
            <person name="Sialana F."/>
            <person name="Bilban M."/>
            <person name="Lubec G."/>
        </authorList>
    </citation>
    <scope>NUCLEOTIDE SEQUENCE</scope>
    <source>
        <tissue evidence="1">Skin</tissue>
    </source>
</reference>
<dbReference type="EMBL" id="HACG01015313">
    <property type="protein sequence ID" value="CEK62178.1"/>
    <property type="molecule type" value="Transcribed_RNA"/>
</dbReference>
<gene>
    <name evidence="1" type="primary">ORF44438</name>
</gene>
<name>A0A0B6Z0X6_9EUPU</name>
<protein>
    <submittedName>
        <fullName evidence="1">Uncharacterized protein</fullName>
    </submittedName>
</protein>
<organism evidence="1">
    <name type="scientific">Arion vulgaris</name>
    <dbReference type="NCBI Taxonomy" id="1028688"/>
    <lineage>
        <taxon>Eukaryota</taxon>
        <taxon>Metazoa</taxon>
        <taxon>Spiralia</taxon>
        <taxon>Lophotrochozoa</taxon>
        <taxon>Mollusca</taxon>
        <taxon>Gastropoda</taxon>
        <taxon>Heterobranchia</taxon>
        <taxon>Euthyneura</taxon>
        <taxon>Panpulmonata</taxon>
        <taxon>Eupulmonata</taxon>
        <taxon>Stylommatophora</taxon>
        <taxon>Helicina</taxon>
        <taxon>Arionoidea</taxon>
        <taxon>Arionidae</taxon>
        <taxon>Arion</taxon>
    </lineage>
</organism>
<sequence>MITSEWAYKFMTLRTFVFHLFPDTNSVLSLHQYCIQQSRNQNRTLPGQHRPQALQLISNYYSLPKPYSLTYILFLSHRASRGVSAEWCCSISGLNSVTALPCYHLKGLLGNV</sequence>
<dbReference type="AlphaFoldDB" id="A0A0B6Z0X6"/>
<evidence type="ECO:0000313" key="1">
    <source>
        <dbReference type="EMBL" id="CEK62178.1"/>
    </source>
</evidence>
<accession>A0A0B6Z0X6</accession>
<proteinExistence type="predicted"/>